<evidence type="ECO:0000313" key="13">
    <source>
        <dbReference type="Proteomes" id="UP000036367"/>
    </source>
</evidence>
<comment type="subcellular location">
    <subcellularLocation>
        <location evidence="1">Cell membrane</location>
        <topology evidence="1">Peripheral membrane protein</topology>
    </subcellularLocation>
</comment>
<feature type="domain" description="ABC transporter" evidence="11">
    <location>
        <begin position="15"/>
        <end position="250"/>
    </location>
</feature>
<keyword evidence="3" id="KW-1003">Cell membrane</keyword>
<keyword evidence="7 12" id="KW-0067">ATP-binding</keyword>
<feature type="compositionally biased region" description="Polar residues" evidence="10">
    <location>
        <begin position="507"/>
        <end position="520"/>
    </location>
</feature>
<accession>A0A0J1BN40</accession>
<dbReference type="InterPro" id="IPR050107">
    <property type="entry name" value="ABC_carbohydrate_import_ATPase"/>
</dbReference>
<comment type="caution">
    <text evidence="12">The sequence shown here is derived from an EMBL/GenBank/DDBJ whole genome shotgun (WGS) entry which is preliminary data.</text>
</comment>
<evidence type="ECO:0000256" key="4">
    <source>
        <dbReference type="ARBA" id="ARBA00022597"/>
    </source>
</evidence>
<evidence type="ECO:0000256" key="1">
    <source>
        <dbReference type="ARBA" id="ARBA00004202"/>
    </source>
</evidence>
<evidence type="ECO:0000259" key="11">
    <source>
        <dbReference type="PROSITE" id="PS50893"/>
    </source>
</evidence>
<keyword evidence="6" id="KW-0547">Nucleotide-binding</keyword>
<dbReference type="Gene3D" id="3.40.50.300">
    <property type="entry name" value="P-loop containing nucleotide triphosphate hydrolases"/>
    <property type="match status" value="2"/>
</dbReference>
<keyword evidence="4" id="KW-0762">Sugar transport</keyword>
<dbReference type="PROSITE" id="PS00211">
    <property type="entry name" value="ABC_TRANSPORTER_1"/>
    <property type="match status" value="1"/>
</dbReference>
<evidence type="ECO:0000256" key="8">
    <source>
        <dbReference type="ARBA" id="ARBA00022967"/>
    </source>
</evidence>
<dbReference type="GO" id="GO:0005886">
    <property type="term" value="C:plasma membrane"/>
    <property type="evidence" value="ECO:0007669"/>
    <property type="project" value="UniProtKB-SubCell"/>
</dbReference>
<dbReference type="CDD" id="cd03216">
    <property type="entry name" value="ABC_Carb_Monos_I"/>
    <property type="match status" value="1"/>
</dbReference>
<dbReference type="InterPro" id="IPR017871">
    <property type="entry name" value="ABC_transporter-like_CS"/>
</dbReference>
<dbReference type="PANTHER" id="PTHR43790:SF3">
    <property type="entry name" value="D-ALLOSE IMPORT ATP-BINDING PROTEIN ALSA-RELATED"/>
    <property type="match status" value="1"/>
</dbReference>
<feature type="region of interest" description="Disordered" evidence="10">
    <location>
        <begin position="501"/>
        <end position="520"/>
    </location>
</feature>
<evidence type="ECO:0000256" key="2">
    <source>
        <dbReference type="ARBA" id="ARBA00022448"/>
    </source>
</evidence>
<dbReference type="AlphaFoldDB" id="A0A0J1BN40"/>
<evidence type="ECO:0000313" key="12">
    <source>
        <dbReference type="EMBL" id="KLU07881.1"/>
    </source>
</evidence>
<evidence type="ECO:0000256" key="7">
    <source>
        <dbReference type="ARBA" id="ARBA00022840"/>
    </source>
</evidence>
<keyword evidence="9" id="KW-0472">Membrane</keyword>
<name>A0A0J1BN40_RHOIS</name>
<dbReference type="SMART" id="SM00382">
    <property type="entry name" value="AAA"/>
    <property type="match status" value="2"/>
</dbReference>
<dbReference type="InterPro" id="IPR003593">
    <property type="entry name" value="AAA+_ATPase"/>
</dbReference>
<evidence type="ECO:0000256" key="6">
    <source>
        <dbReference type="ARBA" id="ARBA00022741"/>
    </source>
</evidence>
<keyword evidence="8" id="KW-1278">Translocase</keyword>
<dbReference type="STRING" id="595434.RISK_000060"/>
<gene>
    <name evidence="12" type="ORF">RISK_000060</name>
</gene>
<keyword evidence="5" id="KW-0677">Repeat</keyword>
<dbReference type="SUPFAM" id="SSF52540">
    <property type="entry name" value="P-loop containing nucleoside triphosphate hydrolases"/>
    <property type="match status" value="2"/>
</dbReference>
<keyword evidence="13" id="KW-1185">Reference proteome</keyword>
<sequence>MSQDLAGSPDQPSRLRLSGISKRFGSTQALSNVSMEVAGGQAVAVIGENGAGKSTLMKVLAGILPPDQGQIELDDQVLAWSGPRDAIEAGIALIHQELNLHDNLSVAENLFLGREPSRFGLLDRAKLRRTASLWLERVGLSVSPDAPVGPLPIASKQLIEIARALSTNARVVIMDEPTSSLSEEESLRLFELIERLREEGVAILYISHRLHEIIRLADRVEVLRDGEHVETLAKQDITQDAMVRAMVGRDLTRRAHGATKECLEPRLTVSGLKIGSSAAPPVDLQVFGGEVVALVGLVGAGRTEIVETIFGVRERFGGEILVDSQPLRGGVDDAIAAGLALVPEDRKRTGLLLQSSVGDNATIVWMSQEGVFRSRKAERATAAELIDRLRVKTASQEIEIASLSGGNQQKVALAKWLAGDVKVLMLDEPTRGVDIGAKSEIYEVIDQLASQGMGVLVVSSEMEEVFAIADRVMVISDGCVAGELTRSELTEEAIMRLAVAKGEPASGTDSPARSSQPAQG</sequence>
<feature type="domain" description="ABC transporter" evidence="11">
    <location>
        <begin position="246"/>
        <end position="502"/>
    </location>
</feature>
<dbReference type="GO" id="GO:0005524">
    <property type="term" value="F:ATP binding"/>
    <property type="evidence" value="ECO:0007669"/>
    <property type="project" value="UniProtKB-KW"/>
</dbReference>
<organism evidence="12 13">
    <name type="scientific">Rhodopirellula islandica</name>
    <dbReference type="NCBI Taxonomy" id="595434"/>
    <lineage>
        <taxon>Bacteria</taxon>
        <taxon>Pseudomonadati</taxon>
        <taxon>Planctomycetota</taxon>
        <taxon>Planctomycetia</taxon>
        <taxon>Pirellulales</taxon>
        <taxon>Pirellulaceae</taxon>
        <taxon>Rhodopirellula</taxon>
    </lineage>
</organism>
<dbReference type="PATRIC" id="fig|595434.4.peg.58"/>
<evidence type="ECO:0000256" key="9">
    <source>
        <dbReference type="ARBA" id="ARBA00023136"/>
    </source>
</evidence>
<keyword evidence="2" id="KW-0813">Transport</keyword>
<dbReference type="RefSeq" id="WP_047812243.1">
    <property type="nucleotide sequence ID" value="NZ_LECT01000001.1"/>
</dbReference>
<dbReference type="Pfam" id="PF00005">
    <property type="entry name" value="ABC_tran"/>
    <property type="match status" value="2"/>
</dbReference>
<dbReference type="InterPro" id="IPR003439">
    <property type="entry name" value="ABC_transporter-like_ATP-bd"/>
</dbReference>
<evidence type="ECO:0000256" key="5">
    <source>
        <dbReference type="ARBA" id="ARBA00022737"/>
    </source>
</evidence>
<evidence type="ECO:0000256" key="3">
    <source>
        <dbReference type="ARBA" id="ARBA00022475"/>
    </source>
</evidence>
<dbReference type="PANTHER" id="PTHR43790">
    <property type="entry name" value="CARBOHYDRATE TRANSPORT ATP-BINDING PROTEIN MG119-RELATED"/>
    <property type="match status" value="1"/>
</dbReference>
<dbReference type="FunFam" id="3.40.50.300:FF:000127">
    <property type="entry name" value="Ribose import ATP-binding protein RbsA"/>
    <property type="match status" value="1"/>
</dbReference>
<protein>
    <submittedName>
        <fullName evidence="12">Ribose ABC transport system, ATP-binding protein RbsA</fullName>
    </submittedName>
</protein>
<dbReference type="EMBL" id="LECT01000001">
    <property type="protein sequence ID" value="KLU07881.1"/>
    <property type="molecule type" value="Genomic_DNA"/>
</dbReference>
<proteinExistence type="predicted"/>
<dbReference type="InterPro" id="IPR027417">
    <property type="entry name" value="P-loop_NTPase"/>
</dbReference>
<dbReference type="CDD" id="cd03215">
    <property type="entry name" value="ABC_Carb_Monos_II"/>
    <property type="match status" value="1"/>
</dbReference>
<evidence type="ECO:0000256" key="10">
    <source>
        <dbReference type="SAM" id="MobiDB-lite"/>
    </source>
</evidence>
<dbReference type="OrthoDB" id="9771863at2"/>
<dbReference type="PROSITE" id="PS50893">
    <property type="entry name" value="ABC_TRANSPORTER_2"/>
    <property type="match status" value="2"/>
</dbReference>
<dbReference type="GO" id="GO:0016887">
    <property type="term" value="F:ATP hydrolysis activity"/>
    <property type="evidence" value="ECO:0007669"/>
    <property type="project" value="InterPro"/>
</dbReference>
<reference evidence="12" key="1">
    <citation type="submission" date="2015-05" db="EMBL/GenBank/DDBJ databases">
        <title>Permanent draft genome of Rhodopirellula islandicus K833.</title>
        <authorList>
            <person name="Kizina J."/>
            <person name="Richter M."/>
            <person name="Glockner F.O."/>
            <person name="Harder J."/>
        </authorList>
    </citation>
    <scope>NUCLEOTIDE SEQUENCE [LARGE SCALE GENOMIC DNA]</scope>
    <source>
        <strain evidence="12">K833</strain>
    </source>
</reference>
<dbReference type="Proteomes" id="UP000036367">
    <property type="component" value="Unassembled WGS sequence"/>
</dbReference>